<protein>
    <recommendedName>
        <fullName evidence="3">Lipocalin-like domain-containing protein</fullName>
    </recommendedName>
</protein>
<proteinExistence type="predicted"/>
<dbReference type="RefSeq" id="WP_087861308.1">
    <property type="nucleotide sequence ID" value="NZ_LT859958.1"/>
</dbReference>
<sequence>MKIQTLPRRINNNLTLIVLVCILGLVLSACQPEATAEEVCQIDLETGEYAEGCIPPPGEDEIEAQAYPVEQSLTSSQGETSYPVGEDKLSWLLKTWRLTDFAENGEPSKPPFRFLTFYKDGTYAIATEPDLITGDWELVLTPDEATLILDPGTQNEVQYQVVTLEEALLNLRTWQDDVQIDEGYQPDDSGCVCD</sequence>
<dbReference type="PROSITE" id="PS51257">
    <property type="entry name" value="PROKAR_LIPOPROTEIN"/>
    <property type="match status" value="1"/>
</dbReference>
<reference evidence="2" key="1">
    <citation type="submission" date="2017-05" db="EMBL/GenBank/DDBJ databases">
        <authorList>
            <person name="Kirkegaard R."/>
            <person name="Mcilroy J S."/>
        </authorList>
    </citation>
    <scope>NUCLEOTIDE SEQUENCE [LARGE SCALE GENOMIC DNA]</scope>
</reference>
<evidence type="ECO:0000313" key="1">
    <source>
        <dbReference type="EMBL" id="SMX53368.1"/>
    </source>
</evidence>
<name>A0A1Y6K3C3_9CHLR</name>
<dbReference type="AlphaFoldDB" id="A0A1Y6K3C3"/>
<keyword evidence="2" id="KW-1185">Reference proteome</keyword>
<evidence type="ECO:0008006" key="3">
    <source>
        <dbReference type="Google" id="ProtNLM"/>
    </source>
</evidence>
<evidence type="ECO:0000313" key="2">
    <source>
        <dbReference type="Proteomes" id="UP000195514"/>
    </source>
</evidence>
<gene>
    <name evidence="1" type="ORF">CFX1CAM_0302</name>
</gene>
<organism evidence="1 2">
    <name type="scientific">Candidatus Brevifilum fermentans</name>
    <dbReference type="NCBI Taxonomy" id="1986204"/>
    <lineage>
        <taxon>Bacteria</taxon>
        <taxon>Bacillati</taxon>
        <taxon>Chloroflexota</taxon>
        <taxon>Anaerolineae</taxon>
        <taxon>Anaerolineales</taxon>
        <taxon>Anaerolineaceae</taxon>
        <taxon>Candidatus Brevifilum</taxon>
    </lineage>
</organism>
<dbReference type="KEGG" id="abat:CFX1CAM_0302"/>
<dbReference type="Proteomes" id="UP000195514">
    <property type="component" value="Chromosome I"/>
</dbReference>
<accession>A0A1Y6K3C3</accession>
<dbReference type="EMBL" id="LT859958">
    <property type="protein sequence ID" value="SMX53368.1"/>
    <property type="molecule type" value="Genomic_DNA"/>
</dbReference>